<dbReference type="PROSITE" id="PS51257">
    <property type="entry name" value="PROKAR_LIPOPROTEIN"/>
    <property type="match status" value="1"/>
</dbReference>
<reference evidence="1" key="1">
    <citation type="submission" date="2022-03" db="EMBL/GenBank/DDBJ databases">
        <authorList>
            <person name="Woo C.Y."/>
        </authorList>
    </citation>
    <scope>NUCLEOTIDE SEQUENCE</scope>
    <source>
        <strain evidence="1">CYS-01</strain>
    </source>
</reference>
<gene>
    <name evidence="1" type="ORF">MMF97_03855</name>
</gene>
<sequence>MKKKFIYYTLAGLLALGSAGCKKMSDFGDTNVDPSVTTVPNISALMTNAQSNLGGQVFGGNMIIEGYYCQYFSQSQYPDAMNYSLQQLSFTGAYAGSLYDLQNIINLNQSNNQNQVAKILQQYYFWRITDQWGDVPYSEALKGIEFNAPKYDTQEAIYKGMIAALTTAVASFDGSPITGDIVFNGDVASWKRTANSLRVLMSIQLSKRYPGAGDYAATQLKAALADPAGVITTNAQNFKLSFPGGNYKNTIWRGYDGRKDYGESKTLTDLTASLADPRQSAFGGASEQVGNTATSSVGIPYGFDKATTEAFTNNNPTWARVLRGDLRAENSPVYIVTAAQVNLARAEAANLGWTTENLATLYADGISLSFEQWGAGAPSAGYLSNTNVAIGAVGAANNVKNISTQRYLASYPDGLTGWNIWRKTGFPVLTPATAATNASKQIPRRIAYATSEQTSNKANNDAAIARLQGGNTQDARIWWDQ</sequence>
<dbReference type="EMBL" id="JALGBH010000001">
    <property type="protein sequence ID" value="MCJ0741836.1"/>
    <property type="molecule type" value="Genomic_DNA"/>
</dbReference>
<dbReference type="Gene3D" id="1.25.40.390">
    <property type="match status" value="1"/>
</dbReference>
<evidence type="ECO:0000313" key="1">
    <source>
        <dbReference type="EMBL" id="MCJ0741836.1"/>
    </source>
</evidence>
<dbReference type="RefSeq" id="WP_243359355.1">
    <property type="nucleotide sequence ID" value="NZ_JALGBH010000001.1"/>
</dbReference>
<dbReference type="InterPro" id="IPR011990">
    <property type="entry name" value="TPR-like_helical_dom_sf"/>
</dbReference>
<keyword evidence="2" id="KW-1185">Reference proteome</keyword>
<accession>A0ABS9ZTA8</accession>
<dbReference type="Proteomes" id="UP001165460">
    <property type="component" value="Unassembled WGS sequence"/>
</dbReference>
<proteinExistence type="predicted"/>
<protein>
    <submittedName>
        <fullName evidence="1">SusD/RagB family nutrient-binding outer membrane lipoprotein</fullName>
    </submittedName>
</protein>
<evidence type="ECO:0000313" key="2">
    <source>
        <dbReference type="Proteomes" id="UP001165460"/>
    </source>
</evidence>
<keyword evidence="1" id="KW-0449">Lipoprotein</keyword>
<name>A0ABS9ZTA8_9SPHI</name>
<comment type="caution">
    <text evidence="1">The sequence shown here is derived from an EMBL/GenBank/DDBJ whole genome shotgun (WGS) entry which is preliminary data.</text>
</comment>
<dbReference type="SUPFAM" id="SSF48452">
    <property type="entry name" value="TPR-like"/>
    <property type="match status" value="1"/>
</dbReference>
<organism evidence="1 2">
    <name type="scientific">Pedobacter montanisoli</name>
    <dbReference type="NCBI Taxonomy" id="2923277"/>
    <lineage>
        <taxon>Bacteria</taxon>
        <taxon>Pseudomonadati</taxon>
        <taxon>Bacteroidota</taxon>
        <taxon>Sphingobacteriia</taxon>
        <taxon>Sphingobacteriales</taxon>
        <taxon>Sphingobacteriaceae</taxon>
        <taxon>Pedobacter</taxon>
    </lineage>
</organism>
<dbReference type="InterPro" id="IPR041662">
    <property type="entry name" value="SusD-like_2"/>
</dbReference>
<dbReference type="Pfam" id="PF12771">
    <property type="entry name" value="SusD-like_2"/>
    <property type="match status" value="1"/>
</dbReference>